<dbReference type="Proteomes" id="UP000262072">
    <property type="component" value="Unassembled WGS sequence"/>
</dbReference>
<evidence type="ECO:0000313" key="2">
    <source>
        <dbReference type="Proteomes" id="UP000262072"/>
    </source>
</evidence>
<dbReference type="EMBL" id="UNRR01000018">
    <property type="protein sequence ID" value="SYZ78705.1"/>
    <property type="molecule type" value="Genomic_DNA"/>
</dbReference>
<accession>A0A383TEZ4</accession>
<proteinExistence type="predicted"/>
<dbReference type="RefSeq" id="WP_119093140.1">
    <property type="nucleotide sequence ID" value="NZ_UNRR01000018.1"/>
</dbReference>
<protein>
    <submittedName>
        <fullName evidence="1">Uncharacterized protein</fullName>
    </submittedName>
</protein>
<reference evidence="2" key="1">
    <citation type="submission" date="2018-05" db="EMBL/GenBank/DDBJ databases">
        <authorList>
            <person name="Strepis N."/>
        </authorList>
    </citation>
    <scope>NUCLEOTIDE SEQUENCE [LARGE SCALE GENOMIC DNA]</scope>
</reference>
<sequence>MMAQTVLMVREEVESKEITWNNPLTKRELKNYTREEIEVILTYFLTRKEEIERLNYVSDLLFEQVKQTRIRKSNQAYYCPLPTARMDEIVSFKADIKMSKYDMEYDFRLTSYDFIAHKYGQFQLTEEMTVYPLTFQMTDKRTGRTYNAISLTDKRFEKIFGGAFGNFFGTYFINGIGLCYFSVTSDDGVILKYIKGSGHKHTDVKYSYYSTFAHPQVNRTVRKVGLTAFGWNLMDEDLYYEPIDDFNKTAKKVKNPQKSKVKTLDQLVGALVI</sequence>
<evidence type="ECO:0000313" key="1">
    <source>
        <dbReference type="EMBL" id="SYZ78705.1"/>
    </source>
</evidence>
<name>A0A383TEZ4_9LACT</name>
<gene>
    <name evidence="1" type="ORF">TART1_1490</name>
</gene>
<dbReference type="AlphaFoldDB" id="A0A383TEZ4"/>
<organism evidence="1 2">
    <name type="scientific">Trichococcus shcherbakoviae</name>
    <dbReference type="NCBI Taxonomy" id="2094020"/>
    <lineage>
        <taxon>Bacteria</taxon>
        <taxon>Bacillati</taxon>
        <taxon>Bacillota</taxon>
        <taxon>Bacilli</taxon>
        <taxon>Lactobacillales</taxon>
        <taxon>Carnobacteriaceae</taxon>
        <taxon>Trichococcus</taxon>
    </lineage>
</organism>